<dbReference type="AlphaFoldDB" id="A0A1F7L297"/>
<reference evidence="1 2" key="1">
    <citation type="journal article" date="2016" name="Nat. Commun.">
        <title>Thousands of microbial genomes shed light on interconnected biogeochemical processes in an aquifer system.</title>
        <authorList>
            <person name="Anantharaman K."/>
            <person name="Brown C.T."/>
            <person name="Hug L.A."/>
            <person name="Sharon I."/>
            <person name="Castelle C.J."/>
            <person name="Probst A.J."/>
            <person name="Thomas B.C."/>
            <person name="Singh A."/>
            <person name="Wilkins M.J."/>
            <person name="Karaoz U."/>
            <person name="Brodie E.L."/>
            <person name="Williams K.H."/>
            <person name="Hubbard S.S."/>
            <person name="Banfield J.F."/>
        </authorList>
    </citation>
    <scope>NUCLEOTIDE SEQUENCE [LARGE SCALE GENOMIC DNA]</scope>
</reference>
<sequence>MKNFFVGFLTASIILGVGITAYKLGTMRANPASSLIPTTSPAITQTPINSSSSSIAPTITTSTIDDSEAIKQALIQKNKWENMEIEVTISKNDGTYASGGVREKSSETGGGYFFAIKQEGVWKIVADGNGTISCSSLAPYPSYPISLIPECYDETNGGKVVKR</sequence>
<gene>
    <name evidence="1" type="ORF">A3K52_05705</name>
</gene>
<evidence type="ECO:0000313" key="2">
    <source>
        <dbReference type="Proteomes" id="UP000177050"/>
    </source>
</evidence>
<evidence type="ECO:0000313" key="1">
    <source>
        <dbReference type="EMBL" id="OGK74231.1"/>
    </source>
</evidence>
<organism evidence="1 2">
    <name type="scientific">Candidatus Roizmanbacteria bacterium RIFOXYD1_FULL_38_12</name>
    <dbReference type="NCBI Taxonomy" id="1802093"/>
    <lineage>
        <taxon>Bacteria</taxon>
        <taxon>Candidatus Roizmaniibacteriota</taxon>
    </lineage>
</organism>
<dbReference type="Proteomes" id="UP000177050">
    <property type="component" value="Unassembled WGS sequence"/>
</dbReference>
<comment type="caution">
    <text evidence="1">The sequence shown here is derived from an EMBL/GenBank/DDBJ whole genome shotgun (WGS) entry which is preliminary data.</text>
</comment>
<dbReference type="EMBL" id="MGBR01000001">
    <property type="protein sequence ID" value="OGK74231.1"/>
    <property type="molecule type" value="Genomic_DNA"/>
</dbReference>
<accession>A0A1F7L297</accession>
<protein>
    <submittedName>
        <fullName evidence="1">Uncharacterized protein</fullName>
    </submittedName>
</protein>
<proteinExistence type="predicted"/>
<name>A0A1F7L297_9BACT</name>